<proteinExistence type="predicted"/>
<organism evidence="1 2">
    <name type="scientific">Polyplax serrata</name>
    <name type="common">Common mouse louse</name>
    <dbReference type="NCBI Taxonomy" id="468196"/>
    <lineage>
        <taxon>Eukaryota</taxon>
        <taxon>Metazoa</taxon>
        <taxon>Ecdysozoa</taxon>
        <taxon>Arthropoda</taxon>
        <taxon>Hexapoda</taxon>
        <taxon>Insecta</taxon>
        <taxon>Pterygota</taxon>
        <taxon>Neoptera</taxon>
        <taxon>Paraneoptera</taxon>
        <taxon>Psocodea</taxon>
        <taxon>Troctomorpha</taxon>
        <taxon>Phthiraptera</taxon>
        <taxon>Anoplura</taxon>
        <taxon>Polyplacidae</taxon>
        <taxon>Polyplax</taxon>
    </lineage>
</organism>
<dbReference type="AlphaFoldDB" id="A0AAN8NZA4"/>
<reference evidence="1 2" key="1">
    <citation type="submission" date="2023-10" db="EMBL/GenBank/DDBJ databases">
        <title>Genomes of two closely related lineages of the louse Polyplax serrata with different host specificities.</title>
        <authorList>
            <person name="Martinu J."/>
            <person name="Tarabai H."/>
            <person name="Stefka J."/>
            <person name="Hypsa V."/>
        </authorList>
    </citation>
    <scope>NUCLEOTIDE SEQUENCE [LARGE SCALE GENOMIC DNA]</scope>
    <source>
        <strain evidence="1">HR10_N</strain>
    </source>
</reference>
<comment type="caution">
    <text evidence="1">The sequence shown here is derived from an EMBL/GenBank/DDBJ whole genome shotgun (WGS) entry which is preliminary data.</text>
</comment>
<protein>
    <submittedName>
        <fullName evidence="1">Uncharacterized protein</fullName>
    </submittedName>
</protein>
<accession>A0AAN8NZA4</accession>
<sequence length="100" mass="11995">MTQTASHPLSFHFFNGDSLKCRKRFLRCDRCRISYAECYPSSERKRTLESNEELANETGQRIYQKLKKKLQILDLQNWKYDFYYSQLKKSAICKPQITET</sequence>
<dbReference type="Proteomes" id="UP001372834">
    <property type="component" value="Unassembled WGS sequence"/>
</dbReference>
<gene>
    <name evidence="1" type="ORF">RUM43_002816</name>
</gene>
<evidence type="ECO:0000313" key="1">
    <source>
        <dbReference type="EMBL" id="KAK6628999.1"/>
    </source>
</evidence>
<evidence type="ECO:0000313" key="2">
    <source>
        <dbReference type="Proteomes" id="UP001372834"/>
    </source>
</evidence>
<dbReference type="EMBL" id="JAWJWE010000036">
    <property type="protein sequence ID" value="KAK6628999.1"/>
    <property type="molecule type" value="Genomic_DNA"/>
</dbReference>
<name>A0AAN8NZA4_POLSC</name>